<reference evidence="2" key="1">
    <citation type="journal article" date="2015" name="MBio">
        <title>Genome-Resolved Metagenomic Analysis Reveals Roles for Candidate Phyla and Other Microbial Community Members in Biogeochemical Transformations in Oil Reservoirs.</title>
        <authorList>
            <person name="Hu P."/>
            <person name="Tom L."/>
            <person name="Singh A."/>
            <person name="Thomas B.C."/>
            <person name="Baker B.J."/>
            <person name="Piceno Y.M."/>
            <person name="Andersen G.L."/>
            <person name="Banfield J.F."/>
        </authorList>
    </citation>
    <scope>NUCLEOTIDE SEQUENCE [LARGE SCALE GENOMIC DNA]</scope>
</reference>
<dbReference type="PATRIC" id="fig|1236046.6.peg.1440"/>
<dbReference type="InterPro" id="IPR050490">
    <property type="entry name" value="Bact_solute-bd_prot1"/>
</dbReference>
<dbReference type="CDD" id="cd14748">
    <property type="entry name" value="PBP2_UgpB"/>
    <property type="match status" value="1"/>
</dbReference>
<comment type="caution">
    <text evidence="1">The sequence shown here is derived from an EMBL/GenBank/DDBJ whole genome shotgun (WGS) entry which is preliminary data.</text>
</comment>
<keyword evidence="1" id="KW-0813">Transport</keyword>
<evidence type="ECO:0000313" key="2">
    <source>
        <dbReference type="Proteomes" id="UP000054260"/>
    </source>
</evidence>
<protein>
    <submittedName>
        <fullName evidence="1">ABC-type sugar transport system, periplasmic component</fullName>
    </submittedName>
</protein>
<dbReference type="EMBL" id="LGGH01000201">
    <property type="protein sequence ID" value="KUK66515.1"/>
    <property type="molecule type" value="Genomic_DNA"/>
</dbReference>
<evidence type="ECO:0000313" key="1">
    <source>
        <dbReference type="EMBL" id="KUK66515.1"/>
    </source>
</evidence>
<dbReference type="AlphaFoldDB" id="A0A101GXJ4"/>
<name>A0A101GXJ4_9BACT</name>
<keyword evidence="1" id="KW-0762">Sugar transport</keyword>
<sequence>MKRITTVLLLLILAVAGLGSVTLTFWHSMSDYQKPIIDKLVADFNKAHKDITVRAIFQGSYDDTVTKLKTALLTGKGPDVAQVNIEHIQIFSKDGSLQDLTDLIGGDSSLSPEDFVDSFWQTIIRDGKPYALPFNISALMLFYNKDHFRAAGLDPDRPPQNWEELEEYARKLTIRKSGDSRPSQYGLLWGVDAMFYQFEPLVWQNGGEIFNEQMTECIINSPEGIEALETWRRWFSEGLSPVDLTIDEGIQSFTMGRISMGPMTSGGIRYALENIPWSLGVAPLPEGRQKTTTLGGGSLAIMAGLSEEKRQAAWTFIKWMVSEKNTLFWYEGTGYMPVLKSAMSSLEIQLIWQRFPQLKAPIDSIEFARPRPVHTNIIEIRNILYNAVEQVRKGVAEPKSAFDNAVAKVNELLE</sequence>
<dbReference type="Pfam" id="PF01547">
    <property type="entry name" value="SBP_bac_1"/>
    <property type="match status" value="1"/>
</dbReference>
<accession>A0A101GXJ4</accession>
<dbReference type="PANTHER" id="PTHR43649">
    <property type="entry name" value="ARABINOSE-BINDING PROTEIN-RELATED"/>
    <property type="match status" value="1"/>
</dbReference>
<organism evidence="1 2">
    <name type="scientific">Mesotoga infera</name>
    <dbReference type="NCBI Taxonomy" id="1236046"/>
    <lineage>
        <taxon>Bacteria</taxon>
        <taxon>Thermotogati</taxon>
        <taxon>Thermotogota</taxon>
        <taxon>Thermotogae</taxon>
        <taxon>Kosmotogales</taxon>
        <taxon>Kosmotogaceae</taxon>
        <taxon>Mesotoga</taxon>
    </lineage>
</organism>
<dbReference type="SUPFAM" id="SSF53850">
    <property type="entry name" value="Periplasmic binding protein-like II"/>
    <property type="match status" value="1"/>
</dbReference>
<dbReference type="Proteomes" id="UP000054260">
    <property type="component" value="Unassembled WGS sequence"/>
</dbReference>
<proteinExistence type="predicted"/>
<dbReference type="InterPro" id="IPR006059">
    <property type="entry name" value="SBP"/>
</dbReference>
<dbReference type="PANTHER" id="PTHR43649:SF30">
    <property type="entry name" value="ABC TRANSPORTER SUBSTRATE-BINDING PROTEIN"/>
    <property type="match status" value="1"/>
</dbReference>
<dbReference type="Gene3D" id="3.40.190.10">
    <property type="entry name" value="Periplasmic binding protein-like II"/>
    <property type="match status" value="2"/>
</dbReference>
<gene>
    <name evidence="1" type="ORF">XD86_1164</name>
</gene>